<evidence type="ECO:0000313" key="2">
    <source>
        <dbReference type="EMBL" id="ETO73230.1"/>
    </source>
</evidence>
<dbReference type="AlphaFoldDB" id="A0A081A2W9"/>
<dbReference type="EMBL" id="ANJA01001938">
    <property type="protein sequence ID" value="ETO73230.1"/>
    <property type="molecule type" value="Genomic_DNA"/>
</dbReference>
<dbReference type="Proteomes" id="UP000028582">
    <property type="component" value="Unassembled WGS sequence"/>
</dbReference>
<gene>
    <name evidence="2" type="ORF">F444_10794</name>
</gene>
<name>A0A081A2W9_PHYNI</name>
<evidence type="ECO:0000256" key="1">
    <source>
        <dbReference type="SAM" id="MobiDB-lite"/>
    </source>
</evidence>
<accession>A0A081A2W9</accession>
<feature type="region of interest" description="Disordered" evidence="1">
    <location>
        <begin position="1"/>
        <end position="29"/>
    </location>
</feature>
<sequence length="48" mass="5097">MLSWSPAAANASSTPLNMPEPPPPPLSLQILTAEPAHPSLGMTFNREQ</sequence>
<feature type="non-terminal residue" evidence="2">
    <location>
        <position position="48"/>
    </location>
</feature>
<organism evidence="2 3">
    <name type="scientific">Phytophthora nicotianae P1976</name>
    <dbReference type="NCBI Taxonomy" id="1317066"/>
    <lineage>
        <taxon>Eukaryota</taxon>
        <taxon>Sar</taxon>
        <taxon>Stramenopiles</taxon>
        <taxon>Oomycota</taxon>
        <taxon>Peronosporomycetes</taxon>
        <taxon>Peronosporales</taxon>
        <taxon>Peronosporaceae</taxon>
        <taxon>Phytophthora</taxon>
    </lineage>
</organism>
<comment type="caution">
    <text evidence="2">The sequence shown here is derived from an EMBL/GenBank/DDBJ whole genome shotgun (WGS) entry which is preliminary data.</text>
</comment>
<protein>
    <submittedName>
        <fullName evidence="2">Uncharacterized protein</fullName>
    </submittedName>
</protein>
<reference evidence="2 3" key="1">
    <citation type="submission" date="2013-11" db="EMBL/GenBank/DDBJ databases">
        <title>The Genome Sequence of Phytophthora parasitica P1976.</title>
        <authorList>
            <consortium name="The Broad Institute Genomics Platform"/>
            <person name="Russ C."/>
            <person name="Tyler B."/>
            <person name="Panabieres F."/>
            <person name="Shan W."/>
            <person name="Tripathy S."/>
            <person name="Grunwald N."/>
            <person name="Machado M."/>
            <person name="Johnson C.S."/>
            <person name="Walker B."/>
            <person name="Young S."/>
            <person name="Zeng Q."/>
            <person name="Gargeya S."/>
            <person name="Fitzgerald M."/>
            <person name="Haas B."/>
            <person name="Abouelleil A."/>
            <person name="Allen A.W."/>
            <person name="Alvarado L."/>
            <person name="Arachchi H.M."/>
            <person name="Berlin A.M."/>
            <person name="Chapman S.B."/>
            <person name="Gainer-Dewar J."/>
            <person name="Goldberg J."/>
            <person name="Griggs A."/>
            <person name="Gujja S."/>
            <person name="Hansen M."/>
            <person name="Howarth C."/>
            <person name="Imamovic A."/>
            <person name="Ireland A."/>
            <person name="Larimer J."/>
            <person name="McCowan C."/>
            <person name="Murphy C."/>
            <person name="Pearson M."/>
            <person name="Poon T.W."/>
            <person name="Priest M."/>
            <person name="Roberts A."/>
            <person name="Saif S."/>
            <person name="Shea T."/>
            <person name="Sisk P."/>
            <person name="Sykes S."/>
            <person name="Wortman J."/>
            <person name="Nusbaum C."/>
            <person name="Birren B."/>
        </authorList>
    </citation>
    <scope>NUCLEOTIDE SEQUENCE [LARGE SCALE GENOMIC DNA]</scope>
    <source>
        <strain evidence="2 3">P1976</strain>
    </source>
</reference>
<proteinExistence type="predicted"/>
<evidence type="ECO:0000313" key="3">
    <source>
        <dbReference type="Proteomes" id="UP000028582"/>
    </source>
</evidence>